<evidence type="ECO:0000313" key="8">
    <source>
        <dbReference type="EMBL" id="ELU41161.1"/>
    </source>
</evidence>
<evidence type="ECO:0000256" key="1">
    <source>
        <dbReference type="ARBA" id="ARBA00022443"/>
    </source>
</evidence>
<dbReference type="GO" id="GO:0005085">
    <property type="term" value="F:guanyl-nucleotide exchange factor activity"/>
    <property type="evidence" value="ECO:0007669"/>
    <property type="project" value="UniProtKB-KW"/>
</dbReference>
<organism evidence="8 9">
    <name type="scientific">Thanatephorus cucumeris (strain AG1-IA)</name>
    <name type="common">Rice sheath blight fungus</name>
    <name type="synonym">Rhizoctonia solani</name>
    <dbReference type="NCBI Taxonomy" id="983506"/>
    <lineage>
        <taxon>Eukaryota</taxon>
        <taxon>Fungi</taxon>
        <taxon>Dikarya</taxon>
        <taxon>Basidiomycota</taxon>
        <taxon>Agaricomycotina</taxon>
        <taxon>Agaricomycetes</taxon>
        <taxon>Cantharellales</taxon>
        <taxon>Ceratobasidiaceae</taxon>
        <taxon>Rhizoctonia</taxon>
        <taxon>Rhizoctonia solani AG-1</taxon>
    </lineage>
</organism>
<dbReference type="PROSITE" id="PS50002">
    <property type="entry name" value="SH3"/>
    <property type="match status" value="1"/>
</dbReference>
<feature type="compositionally biased region" description="Polar residues" evidence="5">
    <location>
        <begin position="485"/>
        <end position="494"/>
    </location>
</feature>
<dbReference type="PANTHER" id="PTHR23113">
    <property type="entry name" value="GUANINE NUCLEOTIDE EXCHANGE FACTOR"/>
    <property type="match status" value="1"/>
</dbReference>
<dbReference type="Proteomes" id="UP000011668">
    <property type="component" value="Unassembled WGS sequence"/>
</dbReference>
<dbReference type="Pfam" id="PF00618">
    <property type="entry name" value="RasGEF_N"/>
    <property type="match status" value="1"/>
</dbReference>
<dbReference type="Gene3D" id="1.10.840.10">
    <property type="entry name" value="Ras guanine-nucleotide exchange factors catalytic domain"/>
    <property type="match status" value="2"/>
</dbReference>
<feature type="region of interest" description="Disordered" evidence="5">
    <location>
        <begin position="465"/>
        <end position="604"/>
    </location>
</feature>
<dbReference type="InterPro" id="IPR036028">
    <property type="entry name" value="SH3-like_dom_sf"/>
</dbReference>
<dbReference type="GO" id="GO:0005886">
    <property type="term" value="C:plasma membrane"/>
    <property type="evidence" value="ECO:0007669"/>
    <property type="project" value="TreeGrafter"/>
</dbReference>
<evidence type="ECO:0000259" key="6">
    <source>
        <dbReference type="PROSITE" id="PS50002"/>
    </source>
</evidence>
<evidence type="ECO:0000256" key="5">
    <source>
        <dbReference type="SAM" id="MobiDB-lite"/>
    </source>
</evidence>
<dbReference type="PROSITE" id="PS50212">
    <property type="entry name" value="RASGEF_NTER"/>
    <property type="match status" value="1"/>
</dbReference>
<accession>L8WSQ2</accession>
<feature type="compositionally biased region" description="Polar residues" evidence="5">
    <location>
        <begin position="831"/>
        <end position="842"/>
    </location>
</feature>
<feature type="compositionally biased region" description="Basic and acidic residues" evidence="5">
    <location>
        <begin position="220"/>
        <end position="233"/>
    </location>
</feature>
<evidence type="ECO:0000256" key="3">
    <source>
        <dbReference type="PROSITE-ProRule" id="PRU00135"/>
    </source>
</evidence>
<evidence type="ECO:0000313" key="9">
    <source>
        <dbReference type="Proteomes" id="UP000011668"/>
    </source>
</evidence>
<dbReference type="InterPro" id="IPR036964">
    <property type="entry name" value="RASGEF_cat_dom_sf"/>
</dbReference>
<feature type="compositionally biased region" description="Low complexity" evidence="5">
    <location>
        <begin position="510"/>
        <end position="525"/>
    </location>
</feature>
<dbReference type="Pfam" id="PF00617">
    <property type="entry name" value="RasGEF"/>
    <property type="match status" value="1"/>
</dbReference>
<feature type="compositionally biased region" description="Basic residues" evidence="5">
    <location>
        <begin position="575"/>
        <end position="597"/>
    </location>
</feature>
<dbReference type="Gene3D" id="2.30.30.40">
    <property type="entry name" value="SH3 Domains"/>
    <property type="match status" value="1"/>
</dbReference>
<feature type="compositionally biased region" description="Polar residues" evidence="5">
    <location>
        <begin position="851"/>
        <end position="865"/>
    </location>
</feature>
<dbReference type="SMART" id="SM00229">
    <property type="entry name" value="RasGEFN"/>
    <property type="match status" value="1"/>
</dbReference>
<dbReference type="SUPFAM" id="SSF48366">
    <property type="entry name" value="Ras GEF"/>
    <property type="match status" value="1"/>
</dbReference>
<dbReference type="HOGENOM" id="CLU_002632_1_0_1"/>
<keyword evidence="9" id="KW-1185">Reference proteome</keyword>
<dbReference type="AlphaFoldDB" id="L8WSQ2"/>
<dbReference type="SUPFAM" id="SSF50044">
    <property type="entry name" value="SH3-domain"/>
    <property type="match status" value="1"/>
</dbReference>
<dbReference type="InterPro" id="IPR001895">
    <property type="entry name" value="RASGEF_cat_dom"/>
</dbReference>
<feature type="domain" description="SH3" evidence="6">
    <location>
        <begin position="35"/>
        <end position="95"/>
    </location>
</feature>
<feature type="region of interest" description="Disordered" evidence="5">
    <location>
        <begin position="894"/>
        <end position="923"/>
    </location>
</feature>
<feature type="compositionally biased region" description="Polar residues" evidence="5">
    <location>
        <begin position="527"/>
        <end position="536"/>
    </location>
</feature>
<dbReference type="InterPro" id="IPR008937">
    <property type="entry name" value="Ras-like_GEF"/>
</dbReference>
<reference evidence="8 9" key="1">
    <citation type="journal article" date="2013" name="Nat. Commun.">
        <title>The evolution and pathogenic mechanisms of the rice sheath blight pathogen.</title>
        <authorList>
            <person name="Zheng A."/>
            <person name="Lin R."/>
            <person name="Xu L."/>
            <person name="Qin P."/>
            <person name="Tang C."/>
            <person name="Ai P."/>
            <person name="Zhang D."/>
            <person name="Liu Y."/>
            <person name="Sun Z."/>
            <person name="Feng H."/>
            <person name="Wang Y."/>
            <person name="Chen Y."/>
            <person name="Liang X."/>
            <person name="Fu R."/>
            <person name="Li Q."/>
            <person name="Zhang J."/>
            <person name="Yu X."/>
            <person name="Xie Z."/>
            <person name="Ding L."/>
            <person name="Guan P."/>
            <person name="Tang J."/>
            <person name="Liang Y."/>
            <person name="Wang S."/>
            <person name="Deng Q."/>
            <person name="Li S."/>
            <person name="Zhu J."/>
            <person name="Wang L."/>
            <person name="Liu H."/>
            <person name="Li P."/>
        </authorList>
    </citation>
    <scope>NUCLEOTIDE SEQUENCE [LARGE SCALE GENOMIC DNA]</scope>
    <source>
        <strain evidence="9">AG-1 IA</strain>
    </source>
</reference>
<evidence type="ECO:0000259" key="7">
    <source>
        <dbReference type="PROSITE" id="PS50212"/>
    </source>
</evidence>
<proteinExistence type="predicted"/>
<dbReference type="GO" id="GO:0007265">
    <property type="term" value="P:Ras protein signal transduction"/>
    <property type="evidence" value="ECO:0007669"/>
    <property type="project" value="TreeGrafter"/>
</dbReference>
<dbReference type="SMART" id="SM00147">
    <property type="entry name" value="RasGEF"/>
    <property type="match status" value="1"/>
</dbReference>
<protein>
    <submittedName>
        <fullName evidence="8">RasGEF domain-containing protein</fullName>
    </submittedName>
</protein>
<dbReference type="OrthoDB" id="10255964at2759"/>
<feature type="region of interest" description="Disordered" evidence="5">
    <location>
        <begin position="983"/>
        <end position="1002"/>
    </location>
</feature>
<dbReference type="InterPro" id="IPR001452">
    <property type="entry name" value="SH3_domain"/>
</dbReference>
<sequence>MSRGGNEHALTEVPENNMYEPGLSNCWRATMMTSKDGFFALVIHRYCAQDETQLDVQPGRLVAVRRVEPSGWAGVVDVEGGKGWIPFRYVRPIDDETVGVLEPIAQQLRLGAYRAITTIRATATNHLEGYSSPDSNESDALGDEWANIPKAATRPRDMDSSKMGSNGTPRVSLDEDVPVPTYTPTTSGEKSPGVQFAAASPPTSFVPSRVRAFKLRSRSKSRDGVRSDSESVSRPRRPSVSIRRTRVSMFGSPREPNPVEQIRRLDARPWYLKPVHLPATGEIVLDSDGSVRAGTLEAIVERLTCEAPSRNQEIMLRRDVLFTYEAFTTSQQLFELITDQYSLEPPRELDESQFLDWKENKLRPTQARVLDVLGAWLDLPRLCQDDPDLIPRMREFLQFVTKPESLASEARRHLRTIEQLVSLWMFTPHPGTYRFHMCRSHLRLRDLQRPNVGDADRRNSARSLHFLPHQTAPAPTLNHFRRSTSPRSGFNSPISRAASPILNNDEGLRPSSPLMLSTSMTSLPSAVTKQQKQQGELGSGLGRARSQRHASASYPRSESRQADLAYTALSERSHSSHGHSSHGHSSHGHSSHAHGSKHLPSAVNDIDPTALAHHLTLLESGLYMRIKRKQVLEWHKTSSSTEDSNATVNDLRNFCVTSDRLAGWVKWSVLSLGTSVRRAEAVGTWIRVAEVCTLARRDVTAMPNANALEDLVLLTSPAGGFAQLKIFYSNVKFAVPFIGEWVYHIPYPALTSFVGMYLTPIVHAADQFKDHLPFPVPADRSPRDEDGWATDGGHSEPVTPTQTQARSKSSRMSIGSPSPLSLNAVPPPLKFNSNASPSQSRRLPSEPPTPTLSIAPSSPTTSTLGSQTKLINFAKRHKQAEIIHAMLKFQGHPYTVSSQSEPQGSTSSPYPHPSSPSSSSSSSVTLIASAGGVAWVEEQLSRAAILTLGTDWTYDRSLRLYDDETGGRTSGAVDKENMAARDGISGNLLSNESLRGVQGREG</sequence>
<dbReference type="CDD" id="cd06224">
    <property type="entry name" value="REM"/>
    <property type="match status" value="1"/>
</dbReference>
<gene>
    <name evidence="8" type="ORF">AG1IA_04804</name>
</gene>
<name>L8WSQ2_THACA</name>
<comment type="caution">
    <text evidence="8">The sequence shown here is derived from an EMBL/GenBank/DDBJ whole genome shotgun (WGS) entry which is preliminary data.</text>
</comment>
<feature type="region of interest" description="Disordered" evidence="5">
    <location>
        <begin position="150"/>
        <end position="255"/>
    </location>
</feature>
<dbReference type="PANTHER" id="PTHR23113:SF368">
    <property type="entry name" value="CELL DIVISION CONTROL PROTEIN 25"/>
    <property type="match status" value="1"/>
</dbReference>
<feature type="domain" description="N-terminal Ras-GEF" evidence="7">
    <location>
        <begin position="287"/>
        <end position="422"/>
    </location>
</feature>
<feature type="region of interest" description="Disordered" evidence="5">
    <location>
        <begin position="773"/>
        <end position="865"/>
    </location>
</feature>
<dbReference type="InterPro" id="IPR023578">
    <property type="entry name" value="Ras_GEF_dom_sf"/>
</dbReference>
<dbReference type="EMBL" id="AFRT01001117">
    <property type="protein sequence ID" value="ELU41161.1"/>
    <property type="molecule type" value="Genomic_DNA"/>
</dbReference>
<dbReference type="InterPro" id="IPR000651">
    <property type="entry name" value="Ras-like_Gua-exchang_fac_N"/>
</dbReference>
<dbReference type="SMART" id="SM00326">
    <property type="entry name" value="SH3"/>
    <property type="match status" value="1"/>
</dbReference>
<feature type="compositionally biased region" description="Polar residues" evidence="5">
    <location>
        <begin position="798"/>
        <end position="821"/>
    </location>
</feature>
<keyword evidence="1 4" id="KW-0728">SH3 domain</keyword>
<feature type="compositionally biased region" description="Low complexity" evidence="5">
    <location>
        <begin position="897"/>
        <end position="923"/>
    </location>
</feature>
<dbReference type="STRING" id="983506.L8WSQ2"/>
<evidence type="ECO:0000256" key="4">
    <source>
        <dbReference type="PROSITE-ProRule" id="PRU00192"/>
    </source>
</evidence>
<dbReference type="Gene3D" id="1.20.870.10">
    <property type="entry name" value="Son of sevenless (SoS) protein Chain: S domain 1"/>
    <property type="match status" value="2"/>
</dbReference>
<keyword evidence="2 3" id="KW-0344">Guanine-nucleotide releasing factor</keyword>
<evidence type="ECO:0000256" key="2">
    <source>
        <dbReference type="ARBA" id="ARBA00022658"/>
    </source>
</evidence>